<dbReference type="InterPro" id="IPR026268">
    <property type="entry name" value="RseC"/>
</dbReference>
<dbReference type="Pfam" id="PF04246">
    <property type="entry name" value="RseC_MucC"/>
    <property type="match status" value="1"/>
</dbReference>
<sequence>MMRESGRVVAIEDDALWVETIRQSSCGSCAAQKGCGQGLLNKIGDGKRNHLRVLLGDVPASRFQLDSEVEFSVPEHVLLRGAMLVYLLPLIAMIAGMGVAHALFVSDKLAALGALLGFVGGMLLVRVHHWVIRDRLDYQPTVVEPAVAPTVAQSPSVAAPRA</sequence>
<dbReference type="EMBL" id="JACHWY010000001">
    <property type="protein sequence ID" value="MBB3045998.1"/>
    <property type="molecule type" value="Genomic_DNA"/>
</dbReference>
<dbReference type="InterPro" id="IPR007359">
    <property type="entry name" value="SigmaE_reg_RseC_MucC"/>
</dbReference>
<dbReference type="PANTHER" id="PTHR35867">
    <property type="entry name" value="PROTEIN RSEC"/>
    <property type="match status" value="1"/>
</dbReference>
<proteinExistence type="predicted"/>
<gene>
    <name evidence="2" type="ORF">FHR99_000234</name>
</gene>
<dbReference type="PIRSF" id="PIRSF004923">
    <property type="entry name" value="RseC"/>
    <property type="match status" value="1"/>
</dbReference>
<organism evidence="2 3">
    <name type="scientific">Litorivivens lipolytica</name>
    <dbReference type="NCBI Taxonomy" id="1524264"/>
    <lineage>
        <taxon>Bacteria</taxon>
        <taxon>Pseudomonadati</taxon>
        <taxon>Pseudomonadota</taxon>
        <taxon>Gammaproteobacteria</taxon>
        <taxon>Litorivivens</taxon>
    </lineage>
</organism>
<reference evidence="2 3" key="1">
    <citation type="submission" date="2020-08" db="EMBL/GenBank/DDBJ databases">
        <title>Genomic Encyclopedia of Type Strains, Phase III (KMG-III): the genomes of soil and plant-associated and newly described type strains.</title>
        <authorList>
            <person name="Whitman W."/>
        </authorList>
    </citation>
    <scope>NUCLEOTIDE SEQUENCE [LARGE SCALE GENOMIC DNA]</scope>
    <source>
        <strain evidence="2 3">CECT 8654</strain>
    </source>
</reference>
<keyword evidence="1" id="KW-0472">Membrane</keyword>
<accession>A0A7W4W213</accession>
<name>A0A7W4W213_9GAMM</name>
<evidence type="ECO:0000313" key="2">
    <source>
        <dbReference type="EMBL" id="MBB3045998.1"/>
    </source>
</evidence>
<evidence type="ECO:0000256" key="1">
    <source>
        <dbReference type="SAM" id="Phobius"/>
    </source>
</evidence>
<dbReference type="AlphaFoldDB" id="A0A7W4W213"/>
<comment type="caution">
    <text evidence="2">The sequence shown here is derived from an EMBL/GenBank/DDBJ whole genome shotgun (WGS) entry which is preliminary data.</text>
</comment>
<feature type="transmembrane region" description="Helical" evidence="1">
    <location>
        <begin position="84"/>
        <end position="103"/>
    </location>
</feature>
<protein>
    <submittedName>
        <fullName evidence="2">Sigma-E factor negative regulatory protein RseC</fullName>
    </submittedName>
</protein>
<dbReference type="Proteomes" id="UP000537130">
    <property type="component" value="Unassembled WGS sequence"/>
</dbReference>
<keyword evidence="1" id="KW-0812">Transmembrane</keyword>
<keyword evidence="3" id="KW-1185">Reference proteome</keyword>
<feature type="transmembrane region" description="Helical" evidence="1">
    <location>
        <begin position="109"/>
        <end position="127"/>
    </location>
</feature>
<dbReference type="PANTHER" id="PTHR35867:SF1">
    <property type="entry name" value="PROTEIN RSEC"/>
    <property type="match status" value="1"/>
</dbReference>
<keyword evidence="1" id="KW-1133">Transmembrane helix</keyword>
<evidence type="ECO:0000313" key="3">
    <source>
        <dbReference type="Proteomes" id="UP000537130"/>
    </source>
</evidence>